<feature type="transmembrane region" description="Helical" evidence="1">
    <location>
        <begin position="20"/>
        <end position="39"/>
    </location>
</feature>
<organism evidence="2">
    <name type="scientific">Anguilla anguilla</name>
    <name type="common">European freshwater eel</name>
    <name type="synonym">Muraena anguilla</name>
    <dbReference type="NCBI Taxonomy" id="7936"/>
    <lineage>
        <taxon>Eukaryota</taxon>
        <taxon>Metazoa</taxon>
        <taxon>Chordata</taxon>
        <taxon>Craniata</taxon>
        <taxon>Vertebrata</taxon>
        <taxon>Euteleostomi</taxon>
        <taxon>Actinopterygii</taxon>
        <taxon>Neopterygii</taxon>
        <taxon>Teleostei</taxon>
        <taxon>Anguilliformes</taxon>
        <taxon>Anguillidae</taxon>
        <taxon>Anguilla</taxon>
    </lineage>
</organism>
<dbReference type="AlphaFoldDB" id="A0A0E9QNT4"/>
<evidence type="ECO:0000313" key="2">
    <source>
        <dbReference type="EMBL" id="JAH18142.1"/>
    </source>
</evidence>
<reference evidence="2" key="1">
    <citation type="submission" date="2014-11" db="EMBL/GenBank/DDBJ databases">
        <authorList>
            <person name="Amaro Gonzalez C."/>
        </authorList>
    </citation>
    <scope>NUCLEOTIDE SEQUENCE</scope>
</reference>
<keyword evidence="1" id="KW-1133">Transmembrane helix</keyword>
<evidence type="ECO:0000256" key="1">
    <source>
        <dbReference type="SAM" id="Phobius"/>
    </source>
</evidence>
<reference evidence="2" key="2">
    <citation type="journal article" date="2015" name="Fish Shellfish Immunol.">
        <title>Early steps in the European eel (Anguilla anguilla)-Vibrio vulnificus interaction in the gills: Role of the RtxA13 toxin.</title>
        <authorList>
            <person name="Callol A."/>
            <person name="Pajuelo D."/>
            <person name="Ebbesson L."/>
            <person name="Teles M."/>
            <person name="MacKenzie S."/>
            <person name="Amaro C."/>
        </authorList>
    </citation>
    <scope>NUCLEOTIDE SEQUENCE</scope>
</reference>
<name>A0A0E9QNT4_ANGAN</name>
<sequence length="67" mass="7651">MSAQTGQMDSFNCERVCSLGINAYFLLYFLSCFIFRLFIRKMVEVAAALKWFYSSSKQALCPCGTSR</sequence>
<protein>
    <submittedName>
        <fullName evidence="2">Uncharacterized protein</fullName>
    </submittedName>
</protein>
<proteinExistence type="predicted"/>
<keyword evidence="1" id="KW-0472">Membrane</keyword>
<accession>A0A0E9QNT4</accession>
<keyword evidence="1" id="KW-0812">Transmembrane</keyword>
<dbReference type="EMBL" id="GBXM01090435">
    <property type="protein sequence ID" value="JAH18142.1"/>
    <property type="molecule type" value="Transcribed_RNA"/>
</dbReference>